<dbReference type="InterPro" id="IPR026669">
    <property type="entry name" value="Arsenite_MeTrfase-like"/>
</dbReference>
<comment type="caution">
    <text evidence="10">The sequence shown here is derived from an EMBL/GenBank/DDBJ whole genome shotgun (WGS) entry which is preliminary data.</text>
</comment>
<evidence type="ECO:0000256" key="4">
    <source>
        <dbReference type="ARBA" id="ARBA00034521"/>
    </source>
</evidence>
<dbReference type="AlphaFoldDB" id="A0AAE4SDJ7"/>
<evidence type="ECO:0000256" key="2">
    <source>
        <dbReference type="ARBA" id="ARBA00022691"/>
    </source>
</evidence>
<evidence type="ECO:0000256" key="6">
    <source>
        <dbReference type="ARBA" id="ARBA00047941"/>
    </source>
</evidence>
<evidence type="ECO:0000256" key="1">
    <source>
        <dbReference type="ARBA" id="ARBA00022679"/>
    </source>
</evidence>
<name>A0AAE4SDJ7_9EURY</name>
<evidence type="ECO:0000259" key="9">
    <source>
        <dbReference type="Pfam" id="PF13847"/>
    </source>
</evidence>
<dbReference type="GO" id="GO:0032259">
    <property type="term" value="P:methylation"/>
    <property type="evidence" value="ECO:0007669"/>
    <property type="project" value="UniProtKB-KW"/>
</dbReference>
<dbReference type="PANTHER" id="PTHR43675">
    <property type="entry name" value="ARSENITE METHYLTRANSFERASE"/>
    <property type="match status" value="1"/>
</dbReference>
<dbReference type="GO" id="GO:0030791">
    <property type="term" value="F:arsenite methyltransferase activity"/>
    <property type="evidence" value="ECO:0007669"/>
    <property type="project" value="UniProtKB-EC"/>
</dbReference>
<keyword evidence="10" id="KW-0489">Methyltransferase</keyword>
<dbReference type="InterPro" id="IPR025714">
    <property type="entry name" value="Methyltranfer_dom"/>
</dbReference>
<evidence type="ECO:0000256" key="5">
    <source>
        <dbReference type="ARBA" id="ARBA00034545"/>
    </source>
</evidence>
<protein>
    <recommendedName>
        <fullName evidence="5">Arsenite methyltransferase</fullName>
        <ecNumber evidence="4">2.1.1.137</ecNumber>
    </recommendedName>
</protein>
<dbReference type="Gene3D" id="3.40.50.150">
    <property type="entry name" value="Vaccinia Virus protein VP39"/>
    <property type="match status" value="1"/>
</dbReference>
<dbReference type="Pfam" id="PF13847">
    <property type="entry name" value="Methyltransf_31"/>
    <property type="match status" value="1"/>
</dbReference>
<evidence type="ECO:0000313" key="11">
    <source>
        <dbReference type="Proteomes" id="UP001271789"/>
    </source>
</evidence>
<keyword evidence="11" id="KW-1185">Reference proteome</keyword>
<sequence length="351" mass="39094">MGDINENIKEYYGKVLQSTADLKSKACCCSPSSASKEVKETLTLIADEVAARYYGCGSPLPPLLDGMTVLDLGCGSGLDVYVAAKLVGEHGKVIGVDMTPEQLDVARKYEDEQRRRFGYSKSNTHFINGYIEDLRSAGIEENSVDVVISNCVINLSPHKEKVFEEIRRVLKPGGELYFSDVFADRRIPDHLATDPVLRGECIGGAMYVEDFRRMMQRTGFTDFRYKSIRKLDLDNEAIIEKIGFANFTERTVRAFKLDDLEDICEDYGQVAVYTGNIPDYPHFFDLDDHHRFFTGKPLLVCGNTASMLENTRYASAFKIIGDRSTHYGAFDGCGTSSEDDRPDNGGGSCCC</sequence>
<evidence type="ECO:0000256" key="7">
    <source>
        <dbReference type="ARBA" id="ARBA00047943"/>
    </source>
</evidence>
<gene>
    <name evidence="10" type="primary">arsM</name>
    <name evidence="10" type="ORF">MsAg5_15500</name>
</gene>
<feature type="domain" description="Methyltransferase" evidence="9">
    <location>
        <begin position="65"/>
        <end position="219"/>
    </location>
</feature>
<proteinExistence type="inferred from homology"/>
<dbReference type="Gene3D" id="3.40.5.100">
    <property type="match status" value="1"/>
</dbReference>
<evidence type="ECO:0000256" key="8">
    <source>
        <dbReference type="ARBA" id="ARBA00048428"/>
    </source>
</evidence>
<dbReference type="EC" id="2.1.1.137" evidence="4"/>
<dbReference type="PANTHER" id="PTHR43675:SF8">
    <property type="entry name" value="ARSENITE METHYLTRANSFERASE"/>
    <property type="match status" value="1"/>
</dbReference>
<keyword evidence="1 10" id="KW-0808">Transferase</keyword>
<dbReference type="InterPro" id="IPR029063">
    <property type="entry name" value="SAM-dependent_MTases_sf"/>
</dbReference>
<dbReference type="EMBL" id="JAWDKD010000021">
    <property type="protein sequence ID" value="MDV0447641.1"/>
    <property type="molecule type" value="Genomic_DNA"/>
</dbReference>
<dbReference type="Proteomes" id="UP001271789">
    <property type="component" value="Unassembled WGS sequence"/>
</dbReference>
<organism evidence="10 11">
    <name type="scientific">Methanolapillus africanus</name>
    <dbReference type="NCBI Taxonomy" id="3028297"/>
    <lineage>
        <taxon>Archaea</taxon>
        <taxon>Methanobacteriati</taxon>
        <taxon>Methanobacteriota</taxon>
        <taxon>Stenosarchaea group</taxon>
        <taxon>Methanomicrobia</taxon>
        <taxon>Methanosarcinales</taxon>
        <taxon>Methanosarcinaceae</taxon>
        <taxon>Methanolapillus</taxon>
    </lineage>
</organism>
<comment type="catalytic activity">
    <reaction evidence="7">
        <text>arsenic triglutathione + 2 [thioredoxin]-dithiol + 2 S-adenosyl-L-methionine + H2O = dimethylarsinous acid + 2 [thioredoxin]-disulfide + 3 glutathione + 2 S-adenosyl-L-homocysteine + 2 H(+)</text>
        <dbReference type="Rhea" id="RHEA:69464"/>
        <dbReference type="Rhea" id="RHEA-COMP:10698"/>
        <dbReference type="Rhea" id="RHEA-COMP:10700"/>
        <dbReference type="ChEBI" id="CHEBI:15377"/>
        <dbReference type="ChEBI" id="CHEBI:15378"/>
        <dbReference type="ChEBI" id="CHEBI:23808"/>
        <dbReference type="ChEBI" id="CHEBI:29950"/>
        <dbReference type="ChEBI" id="CHEBI:50058"/>
        <dbReference type="ChEBI" id="CHEBI:57856"/>
        <dbReference type="ChEBI" id="CHEBI:57925"/>
        <dbReference type="ChEBI" id="CHEBI:59789"/>
        <dbReference type="ChEBI" id="CHEBI:183640"/>
        <dbReference type="EC" id="2.1.1.137"/>
    </reaction>
</comment>
<comment type="catalytic activity">
    <reaction evidence="6">
        <text>arsenic triglutathione + [thioredoxin]-dithiol + S-adenosyl-L-methionine + 2 H2O = methylarsonous acid + [thioredoxin]-disulfide + 3 glutathione + S-adenosyl-L-homocysteine + H(+)</text>
        <dbReference type="Rhea" id="RHEA:69460"/>
        <dbReference type="Rhea" id="RHEA-COMP:10698"/>
        <dbReference type="Rhea" id="RHEA-COMP:10700"/>
        <dbReference type="ChEBI" id="CHEBI:15377"/>
        <dbReference type="ChEBI" id="CHEBI:15378"/>
        <dbReference type="ChEBI" id="CHEBI:17826"/>
        <dbReference type="ChEBI" id="CHEBI:29950"/>
        <dbReference type="ChEBI" id="CHEBI:50058"/>
        <dbReference type="ChEBI" id="CHEBI:57856"/>
        <dbReference type="ChEBI" id="CHEBI:57925"/>
        <dbReference type="ChEBI" id="CHEBI:59789"/>
        <dbReference type="ChEBI" id="CHEBI:183640"/>
        <dbReference type="EC" id="2.1.1.137"/>
    </reaction>
</comment>
<dbReference type="SUPFAM" id="SSF53335">
    <property type="entry name" value="S-adenosyl-L-methionine-dependent methyltransferases"/>
    <property type="match status" value="1"/>
</dbReference>
<accession>A0AAE4SDJ7</accession>
<comment type="catalytic activity">
    <reaction evidence="8">
        <text>arsenic triglutathione + 3 [thioredoxin]-dithiol + 3 S-adenosyl-L-methionine = trimethylarsine + 3 [thioredoxin]-disulfide + 3 glutathione + 3 S-adenosyl-L-homocysteine + 3 H(+)</text>
        <dbReference type="Rhea" id="RHEA:69432"/>
        <dbReference type="Rhea" id="RHEA-COMP:10698"/>
        <dbReference type="Rhea" id="RHEA-COMP:10700"/>
        <dbReference type="ChEBI" id="CHEBI:15378"/>
        <dbReference type="ChEBI" id="CHEBI:27130"/>
        <dbReference type="ChEBI" id="CHEBI:29950"/>
        <dbReference type="ChEBI" id="CHEBI:50058"/>
        <dbReference type="ChEBI" id="CHEBI:57856"/>
        <dbReference type="ChEBI" id="CHEBI:57925"/>
        <dbReference type="ChEBI" id="CHEBI:59789"/>
        <dbReference type="ChEBI" id="CHEBI:183640"/>
        <dbReference type="EC" id="2.1.1.137"/>
    </reaction>
</comment>
<comment type="similarity">
    <text evidence="3">Belongs to the methyltransferase superfamily. Arsenite methyltransferase family.</text>
</comment>
<dbReference type="CDD" id="cd02440">
    <property type="entry name" value="AdoMet_MTases"/>
    <property type="match status" value="1"/>
</dbReference>
<dbReference type="RefSeq" id="WP_338100080.1">
    <property type="nucleotide sequence ID" value="NZ_JAWDKD010000021.1"/>
</dbReference>
<evidence type="ECO:0000256" key="3">
    <source>
        <dbReference type="ARBA" id="ARBA00034487"/>
    </source>
</evidence>
<keyword evidence="2" id="KW-0949">S-adenosyl-L-methionine</keyword>
<reference evidence="10" key="1">
    <citation type="submission" date="2023-06" db="EMBL/GenBank/DDBJ databases">
        <title>Genome sequence of Methanosarcinaceae archaeon Ag5.</title>
        <authorList>
            <person name="Protasov E."/>
            <person name="Platt K."/>
            <person name="Poehlein A."/>
            <person name="Daniel R."/>
            <person name="Brune A."/>
        </authorList>
    </citation>
    <scope>NUCLEOTIDE SEQUENCE</scope>
    <source>
        <strain evidence="10">Ag5</strain>
    </source>
</reference>
<evidence type="ECO:0000313" key="10">
    <source>
        <dbReference type="EMBL" id="MDV0447641.1"/>
    </source>
</evidence>